<keyword evidence="2" id="KW-0436">Ligase</keyword>
<evidence type="ECO:0000256" key="1">
    <source>
        <dbReference type="SAM" id="Coils"/>
    </source>
</evidence>
<protein>
    <submittedName>
        <fullName evidence="2">Glycine--tRNA ligase subunit alpha</fullName>
    </submittedName>
</protein>
<feature type="coiled-coil region" evidence="1">
    <location>
        <begin position="63"/>
        <end position="90"/>
    </location>
</feature>
<keyword evidence="1" id="KW-0175">Coiled coil</keyword>
<comment type="caution">
    <text evidence="2">The sequence shown here is derived from an EMBL/GenBank/DDBJ whole genome shotgun (WGS) entry which is preliminary data.</text>
</comment>
<proteinExistence type="predicted"/>
<name>A0A7C3N889_UNCW3</name>
<reference evidence="2" key="1">
    <citation type="journal article" date="2020" name="mSystems">
        <title>Genome- and Community-Level Interaction Insights into Carbon Utilization and Element Cycling Functions of Hydrothermarchaeota in Hydrothermal Sediment.</title>
        <authorList>
            <person name="Zhou Z."/>
            <person name="Liu Y."/>
            <person name="Xu W."/>
            <person name="Pan J."/>
            <person name="Luo Z.H."/>
            <person name="Li M."/>
        </authorList>
    </citation>
    <scope>NUCLEOTIDE SEQUENCE [LARGE SCALE GENOMIC DNA]</scope>
    <source>
        <strain evidence="2">SpSt-464</strain>
    </source>
</reference>
<gene>
    <name evidence="2" type="ORF">ENS15_01945</name>
</gene>
<organism evidence="2">
    <name type="scientific">candidate division WOR-3 bacterium</name>
    <dbReference type="NCBI Taxonomy" id="2052148"/>
    <lineage>
        <taxon>Bacteria</taxon>
        <taxon>Bacteria division WOR-3</taxon>
    </lineage>
</organism>
<dbReference type="GO" id="GO:0016874">
    <property type="term" value="F:ligase activity"/>
    <property type="evidence" value="ECO:0007669"/>
    <property type="project" value="UniProtKB-KW"/>
</dbReference>
<evidence type="ECO:0000313" key="2">
    <source>
        <dbReference type="EMBL" id="HFK23404.1"/>
    </source>
</evidence>
<accession>A0A7C3N889</accession>
<dbReference type="EMBL" id="DSTT01000002">
    <property type="protein sequence ID" value="HFK23404.1"/>
    <property type="molecule type" value="Genomic_DNA"/>
</dbReference>
<sequence length="92" mass="11071">MRFCRYRFRVCNCEVKMNIFKKKKKDDSKLLKIKLSPAEMFYTNALSIEALVNVLESKNILKKEEVLNEIKRLGKERKEKMEELNEDIRKSK</sequence>
<dbReference type="AlphaFoldDB" id="A0A7C3N889"/>